<evidence type="ECO:0000256" key="1">
    <source>
        <dbReference type="ARBA" id="ARBA00004123"/>
    </source>
</evidence>
<dbReference type="EMBL" id="KK199488">
    <property type="protein sequence ID" value="KCW44288.1"/>
    <property type="molecule type" value="Genomic_DNA"/>
</dbReference>
<dbReference type="Proteomes" id="UP000030711">
    <property type="component" value="Unassembled WGS sequence"/>
</dbReference>
<reference evidence="5" key="3">
    <citation type="submission" date="2023-04" db="EMBL/GenBank/DDBJ databases">
        <title>WGS assembly of Eucalyptus grandis.</title>
        <authorList>
            <person name="Myburg A."/>
            <person name="Grattapaglia D."/>
            <person name="Tuskan G."/>
            <person name="Hellsten U."/>
            <person name="Hayes R."/>
            <person name="Grimwood J."/>
            <person name="Jenkins J."/>
            <person name="Lindquist E."/>
            <person name="Tice H."/>
            <person name="Bauer D."/>
            <person name="Goodstein D."/>
            <person name="Dubchak I."/>
            <person name="Poliakov A."/>
            <person name="Mizrachi E."/>
            <person name="Kullan A."/>
            <person name="Hussey S."/>
            <person name="Pinard D."/>
            <person name="Van D."/>
            <person name="Singh P."/>
            <person name="Van J."/>
            <person name="Silva-Junior O."/>
            <person name="Togawa R."/>
            <person name="Pappas M."/>
            <person name="Faria D."/>
            <person name="Sansaloni C."/>
            <person name="Petroli C."/>
            <person name="Yang X."/>
            <person name="Ranjan P."/>
            <person name="Tschaplinski T."/>
            <person name="Ye C."/>
            <person name="Li T."/>
            <person name="Sterck L."/>
            <person name="Vanneste K."/>
            <person name="Murat F."/>
            <person name="Soler M."/>
            <person name="Clemente H."/>
            <person name="Saidi N."/>
            <person name="Cassan-Wang H."/>
            <person name="Dunand C."/>
            <person name="Hefer C."/>
            <person name="Bornberg-Bauer E."/>
            <person name="Kersting A."/>
            <person name="Vining K."/>
            <person name="Amarasinghe V."/>
            <person name="Ranik M."/>
            <person name="Naithani S."/>
            <person name="Elser J."/>
            <person name="Boyd A."/>
            <person name="Liston A."/>
            <person name="Spatafora J."/>
            <person name="Dharmwardhana P."/>
            <person name="Raja R."/>
            <person name="Sullivan C."/>
            <person name="Romanel E."/>
            <person name="Alves-Ferreira M."/>
            <person name="Kulheim C."/>
            <person name="Foley W."/>
            <person name="Carocha V."/>
            <person name="Paiva J."/>
            <person name="Kudrna D."/>
            <person name="Brommonschenkel S."/>
            <person name="Pasquali G."/>
            <person name="Byrne M."/>
            <person name="Rigault P."/>
            <person name="Tibbits J."/>
            <person name="Spokevicius A."/>
            <person name="Jones R."/>
            <person name="Steane D."/>
            <person name="Vaillancourt R."/>
            <person name="Potts B."/>
            <person name="Joubert F."/>
            <person name="Barry K."/>
            <person name="Pappas G."/>
            <person name="Strauss S."/>
            <person name="Jaiswal P."/>
            <person name="Grima-Pettenati J."/>
            <person name="Salse J."/>
            <person name="Van D."/>
            <person name="Rokhsar D."/>
            <person name="Schmutz J."/>
        </authorList>
    </citation>
    <scope>NUCLEOTIDE SEQUENCE</scope>
    <source>
        <tissue evidence="5">Leaf extractions</tissue>
    </source>
</reference>
<reference evidence="5" key="2">
    <citation type="journal article" date="2014" name="Nature">
        <title>The genome of Eucalyptus grandis.</title>
        <authorList>
            <person name="Myburg A.A."/>
            <person name="Grattapaglia D."/>
            <person name="Tuskan G.A."/>
            <person name="Hellsten U."/>
            <person name="Hayes R.D."/>
            <person name="Grimwood J."/>
            <person name="Jenkins J."/>
            <person name="Lindquist E."/>
            <person name="Tice H."/>
            <person name="Bauer D."/>
            <person name="Goodstein D.M."/>
            <person name="Dubchak I."/>
            <person name="Poliakov A."/>
            <person name="Mizrachi E."/>
            <person name="Kullan A.R."/>
            <person name="Hussey S.G."/>
            <person name="Pinard D."/>
            <person name="van der Merwe K."/>
            <person name="Singh P."/>
            <person name="van Jaarsveld I."/>
            <person name="Silva-Junior O.B."/>
            <person name="Togawa R.C."/>
            <person name="Pappas M.R."/>
            <person name="Faria D.A."/>
            <person name="Sansaloni C.P."/>
            <person name="Petroli C.D."/>
            <person name="Yang X."/>
            <person name="Ranjan P."/>
            <person name="Tschaplinski T.J."/>
            <person name="Ye C.Y."/>
            <person name="Li T."/>
            <person name="Sterck L."/>
            <person name="Vanneste K."/>
            <person name="Murat F."/>
            <person name="Soler M."/>
            <person name="Clemente H.S."/>
            <person name="Saidi N."/>
            <person name="Cassan-Wang H."/>
            <person name="Dunand C."/>
            <person name="Hefer C.A."/>
            <person name="Bornberg-Bauer E."/>
            <person name="Kersting A.R."/>
            <person name="Vining K."/>
            <person name="Amarasinghe V."/>
            <person name="Ranik M."/>
            <person name="Naithani S."/>
            <person name="Elser J."/>
            <person name="Boyd A.E."/>
            <person name="Liston A."/>
            <person name="Spatafora J.W."/>
            <person name="Dharmwardhana P."/>
            <person name="Raja R."/>
            <person name="Sullivan C."/>
            <person name="Romanel E."/>
            <person name="Alves-Ferreira M."/>
            <person name="Kulheim C."/>
            <person name="Foley W."/>
            <person name="Carocha V."/>
            <person name="Paiva J."/>
            <person name="Kudrna D."/>
            <person name="Brommonschenkel S.H."/>
            <person name="Pasquali G."/>
            <person name="Byrne M."/>
            <person name="Rigault P."/>
            <person name="Tibbits J."/>
            <person name="Spokevicius A."/>
            <person name="Jones R.C."/>
            <person name="Steane D.A."/>
            <person name="Vaillancourt R.E."/>
            <person name="Potts B.M."/>
            <person name="Joubert F."/>
            <person name="Barry K."/>
            <person name="Pappas G.J."/>
            <person name="Strauss S.H."/>
            <person name="Jaiswal P."/>
            <person name="Grima-Pettenati J."/>
            <person name="Salse J."/>
            <person name="Van de Peer Y."/>
            <person name="Rokhsar D.S."/>
            <person name="Schmutz J."/>
        </authorList>
    </citation>
    <scope>NUCLEOTIDE SEQUENCE</scope>
    <source>
        <tissue evidence="5">Leaf extractions</tissue>
    </source>
</reference>
<dbReference type="GO" id="GO:0097367">
    <property type="term" value="F:carbohydrate derivative binding"/>
    <property type="evidence" value="ECO:0007669"/>
    <property type="project" value="InterPro"/>
</dbReference>
<keyword evidence="4" id="KW-1133">Transmembrane helix</keyword>
<comment type="similarity">
    <text evidence="2">Belongs to the SNU66/SART1 family.</text>
</comment>
<dbReference type="GO" id="GO:0006096">
    <property type="term" value="P:glycolytic process"/>
    <property type="evidence" value="ECO:0007669"/>
    <property type="project" value="InterPro"/>
</dbReference>
<dbReference type="PROSITE" id="PS51463">
    <property type="entry name" value="P_GLUCOSE_ISOMERASE_3"/>
    <property type="match status" value="1"/>
</dbReference>
<evidence type="ECO:0000256" key="4">
    <source>
        <dbReference type="SAM" id="Phobius"/>
    </source>
</evidence>
<dbReference type="GO" id="GO:0006094">
    <property type="term" value="P:gluconeogenesis"/>
    <property type="evidence" value="ECO:0007669"/>
    <property type="project" value="InterPro"/>
</dbReference>
<dbReference type="GO" id="GO:0045292">
    <property type="term" value="P:mRNA cis splicing, via spliceosome"/>
    <property type="evidence" value="ECO:0000318"/>
    <property type="project" value="GO_Central"/>
</dbReference>
<dbReference type="Gene3D" id="3.40.50.10490">
    <property type="entry name" value="Glucose-6-phosphate isomerase like protein, domain 1"/>
    <property type="match status" value="1"/>
</dbReference>
<dbReference type="InterPro" id="IPR005011">
    <property type="entry name" value="SNU66/SART1"/>
</dbReference>
<keyword evidence="4" id="KW-0812">Transmembrane</keyword>
<evidence type="ECO:0000256" key="3">
    <source>
        <dbReference type="ARBA" id="ARBA00023242"/>
    </source>
</evidence>
<dbReference type="GO" id="GO:0000481">
    <property type="term" value="P:maturation of 5S rRNA"/>
    <property type="evidence" value="ECO:0000318"/>
    <property type="project" value="GO_Central"/>
</dbReference>
<dbReference type="InterPro" id="IPR046348">
    <property type="entry name" value="SIS_dom_sf"/>
</dbReference>
<protein>
    <submittedName>
        <fullName evidence="6">Uncharacterized protein</fullName>
    </submittedName>
</protein>
<reference evidence="6" key="1">
    <citation type="submission" date="2013-07" db="EMBL/GenBank/DDBJ databases">
        <title>The genome of Eucalyptus grandis.</title>
        <authorList>
            <person name="Schmutz J."/>
            <person name="Hayes R."/>
            <person name="Myburg A."/>
            <person name="Tuskan G."/>
            <person name="Grattapaglia D."/>
            <person name="Rokhsar D.S."/>
        </authorList>
    </citation>
    <scope>NUCLEOTIDE SEQUENCE</scope>
    <source>
        <tissue evidence="6">Leaf extractions</tissue>
    </source>
</reference>
<dbReference type="EMBL" id="MU848971">
    <property type="protein sequence ID" value="KAK2631916.1"/>
    <property type="molecule type" value="Genomic_DNA"/>
</dbReference>
<keyword evidence="3" id="KW-0539">Nucleus</keyword>
<dbReference type="InParanoid" id="A0A058ZR66"/>
<dbReference type="GO" id="GO:0004347">
    <property type="term" value="F:glucose-6-phosphate isomerase activity"/>
    <property type="evidence" value="ECO:0007669"/>
    <property type="project" value="InterPro"/>
</dbReference>
<accession>A0A058ZR66</accession>
<feature type="transmembrane region" description="Helical" evidence="4">
    <location>
        <begin position="236"/>
        <end position="255"/>
    </location>
</feature>
<name>A0A058ZR66_EUCGR</name>
<sequence>MVILPYKDSLLLFSWYLQQFDLDGNRVNQGLTVYGNKGSPDQHAYKQQLREGVHNFSVTFIEVLCERPPGHDWELEPSVTCGDYLFGMLQVSKLGKRQQQKYLLVKNGFWLYSMRPGILLEQACLRWKLSALKEWGTLKGTVEWGGRNMDKKKSKLVGIADDGQKEIRIERTDEFGQILTPKEAFRLLSRKFHGKGPSKMKQEKRMKQYQEELKLKQMKNSDTPSLSAERMREAQAFLFLFFFFSLIVSHAYKVLDAY</sequence>
<dbReference type="PANTHER" id="PTHR14152">
    <property type="entry name" value="SQUAMOUS CELL CARCINOMA ANTIGEN RECOGNISED BY CYTOTOXIC T LYMPHOCYTES"/>
    <property type="match status" value="1"/>
</dbReference>
<proteinExistence type="inferred from homology"/>
<evidence type="ECO:0000313" key="7">
    <source>
        <dbReference type="Proteomes" id="UP000030711"/>
    </source>
</evidence>
<organism evidence="6">
    <name type="scientific">Eucalyptus grandis</name>
    <name type="common">Flooded gum</name>
    <dbReference type="NCBI Taxonomy" id="71139"/>
    <lineage>
        <taxon>Eukaryota</taxon>
        <taxon>Viridiplantae</taxon>
        <taxon>Streptophyta</taxon>
        <taxon>Embryophyta</taxon>
        <taxon>Tracheophyta</taxon>
        <taxon>Spermatophyta</taxon>
        <taxon>Magnoliopsida</taxon>
        <taxon>eudicotyledons</taxon>
        <taxon>Gunneridae</taxon>
        <taxon>Pentapetalae</taxon>
        <taxon>rosids</taxon>
        <taxon>malvids</taxon>
        <taxon>Myrtales</taxon>
        <taxon>Myrtaceae</taxon>
        <taxon>Myrtoideae</taxon>
        <taxon>Eucalypteae</taxon>
        <taxon>Eucalyptus</taxon>
    </lineage>
</organism>
<evidence type="ECO:0000313" key="6">
    <source>
        <dbReference type="EMBL" id="KCW44288.1"/>
    </source>
</evidence>
<dbReference type="PANTHER" id="PTHR14152:SF5">
    <property type="entry name" value="U4_U6.U5 TRI-SNRNP-ASSOCIATED PROTEIN 1"/>
    <property type="match status" value="1"/>
</dbReference>
<comment type="subcellular location">
    <subcellularLocation>
        <location evidence="1">Nucleus</location>
    </subcellularLocation>
</comment>
<evidence type="ECO:0000313" key="5">
    <source>
        <dbReference type="EMBL" id="KAK2631916.1"/>
    </source>
</evidence>
<dbReference type="InterPro" id="IPR001672">
    <property type="entry name" value="G6P_Isomerase"/>
</dbReference>
<keyword evidence="7" id="KW-1185">Reference proteome</keyword>
<dbReference type="STRING" id="71139.A0A058ZR66"/>
<dbReference type="Gramene" id="KCW44288">
    <property type="protein sequence ID" value="KCW44288"/>
    <property type="gene ID" value="EUGRSUZ_L02270"/>
</dbReference>
<dbReference type="SUPFAM" id="SSF53697">
    <property type="entry name" value="SIS domain"/>
    <property type="match status" value="1"/>
</dbReference>
<dbReference type="Pfam" id="PF03343">
    <property type="entry name" value="SART-1"/>
    <property type="match status" value="1"/>
</dbReference>
<dbReference type="AlphaFoldDB" id="A0A058ZR66"/>
<reference evidence="5" key="4">
    <citation type="submission" date="2023-07" db="EMBL/GenBank/DDBJ databases">
        <authorList>
            <person name="Myburg A.A."/>
            <person name="Grattapaglia D."/>
            <person name="Tuskan G.A."/>
            <person name="Hellsten U."/>
            <person name="Hayes R.D."/>
            <person name="Grimwood J."/>
            <person name="Jenkins J."/>
            <person name="Lindquist E."/>
            <person name="Tice H."/>
            <person name="Bauer D."/>
            <person name="Goodstein D.M."/>
            <person name="Dubchak I."/>
            <person name="Poliakov A."/>
            <person name="Mizrachi E."/>
            <person name="Kullan A.R."/>
            <person name="Hussey S.G."/>
            <person name="Pinard D."/>
            <person name="Van D.M."/>
            <person name="Singh P."/>
            <person name="Van J.I."/>
            <person name="Silva-Junior O.B."/>
            <person name="Togawa R.C."/>
            <person name="Pappas M.R."/>
            <person name="Faria D.A."/>
            <person name="Sansaloni C.P."/>
            <person name="Petroli C.D."/>
            <person name="Yang X."/>
            <person name="Ranjan P."/>
            <person name="Tschaplinski T.J."/>
            <person name="Ye C.Y."/>
            <person name="Li T."/>
            <person name="Sterck L."/>
            <person name="Vanneste K."/>
            <person name="Murat F."/>
            <person name="Soler M."/>
            <person name="Clemente H.S."/>
            <person name="Saidi N."/>
            <person name="Cassan-Wang H."/>
            <person name="Dunand C."/>
            <person name="Hefer C.A."/>
            <person name="Bornberg-Bauer E."/>
            <person name="Kersting A.R."/>
            <person name="Vining K."/>
            <person name="Amarasinghe V."/>
            <person name="Ranik M."/>
            <person name="Naithani S."/>
            <person name="Elser J."/>
            <person name="Boyd A.E."/>
            <person name="Liston A."/>
            <person name="Spatafora J.W."/>
            <person name="Dharmwardhana P."/>
            <person name="Raja R."/>
            <person name="Sullivan C."/>
            <person name="Romanel E."/>
            <person name="Alves-Ferreira M."/>
            <person name="Kulheim C."/>
            <person name="Foley W."/>
            <person name="Carocha V."/>
            <person name="Paiva J."/>
            <person name="Kudrna D."/>
            <person name="Brommonschenkel S.H."/>
            <person name="Pasquali G."/>
            <person name="Byrne M."/>
            <person name="Rigault P."/>
            <person name="Tibbits J."/>
            <person name="Spokevicius A."/>
            <person name="Jones R.C."/>
            <person name="Steane D.A."/>
            <person name="Vaillancourt R.E."/>
            <person name="Potts B.M."/>
            <person name="Joubert F."/>
            <person name="Barry K."/>
            <person name="Pappas G.J."/>
            <person name="Strauss S.H."/>
            <person name="Jaiswal P."/>
            <person name="Grima-Pettenati J."/>
            <person name="Salse J."/>
            <person name="Van D.P."/>
            <person name="Rokhsar D.S."/>
            <person name="Schmutz J."/>
        </authorList>
    </citation>
    <scope>NUCLEOTIDE SEQUENCE</scope>
    <source>
        <tissue evidence="5">Leaf extractions</tissue>
    </source>
</reference>
<gene>
    <name evidence="6" type="ORF">EUGRSUZ_L02270</name>
</gene>
<evidence type="ECO:0000256" key="2">
    <source>
        <dbReference type="ARBA" id="ARBA00006076"/>
    </source>
</evidence>
<dbReference type="eggNOG" id="KOG2217">
    <property type="taxonomic scope" value="Eukaryota"/>
</dbReference>
<dbReference type="GO" id="GO:0046540">
    <property type="term" value="C:U4/U6 x U5 tri-snRNP complex"/>
    <property type="evidence" value="ECO:0000318"/>
    <property type="project" value="GO_Central"/>
</dbReference>
<keyword evidence="4" id="KW-0472">Membrane</keyword>